<comment type="function">
    <text evidence="3">Flagellin is the subunit protein which polymerizes to form the filaments of bacterial flagella.</text>
</comment>
<feature type="domain" description="Flagellin N-terminal" evidence="4">
    <location>
        <begin position="16"/>
        <end position="146"/>
    </location>
</feature>
<dbReference type="Proteomes" id="UP000027186">
    <property type="component" value="Plasmid AbAZ39_p1"/>
</dbReference>
<dbReference type="GO" id="GO:0005576">
    <property type="term" value="C:extracellular region"/>
    <property type="evidence" value="ECO:0007669"/>
    <property type="project" value="UniProtKB-SubCell"/>
</dbReference>
<dbReference type="SUPFAM" id="SSF64518">
    <property type="entry name" value="Phase 1 flagellin"/>
    <property type="match status" value="1"/>
</dbReference>
<dbReference type="EMBL" id="CP007794">
    <property type="protein sequence ID" value="AIB13873.1"/>
    <property type="molecule type" value="Genomic_DNA"/>
</dbReference>
<reference evidence="6 7" key="1">
    <citation type="journal article" date="2014" name="Genome Announc.">
        <title>Complete Genome Sequence of the Model Rhizosphere Strain Azospirillum brasilense Az39, Successfully Applied in Agriculture.</title>
        <authorList>
            <person name="Rivera D."/>
            <person name="Revale S."/>
            <person name="Molina R."/>
            <person name="Gualpa J."/>
            <person name="Puente M."/>
            <person name="Maroniche G."/>
            <person name="Paris G."/>
            <person name="Baker D."/>
            <person name="Clavijo B."/>
            <person name="McLay K."/>
            <person name="Spaepen S."/>
            <person name="Perticari A."/>
            <person name="Vazquez M."/>
            <person name="Wisniewski-Dye F."/>
            <person name="Watkins C."/>
            <person name="Martinez-Abarca F."/>
            <person name="Vanderleyden J."/>
            <person name="Cassan F."/>
        </authorList>
    </citation>
    <scope>NUCLEOTIDE SEQUENCE [LARGE SCALE GENOMIC DNA]</scope>
    <source>
        <strain evidence="6 7">Az39</strain>
        <plasmid evidence="6">AbAZ39_p1</plasmid>
    </source>
</reference>
<gene>
    <name evidence="6" type="ORF">ABAZ39_18205</name>
</gene>
<dbReference type="PANTHER" id="PTHR42792">
    <property type="entry name" value="FLAGELLIN"/>
    <property type="match status" value="1"/>
</dbReference>
<dbReference type="GO" id="GO:0009288">
    <property type="term" value="C:bacterial-type flagellum"/>
    <property type="evidence" value="ECO:0007669"/>
    <property type="project" value="UniProtKB-SubCell"/>
</dbReference>
<keyword evidence="6" id="KW-0282">Flagellum</keyword>
<dbReference type="Gene3D" id="1.20.1330.10">
    <property type="entry name" value="f41 fragment of flagellin, N-terminal domain"/>
    <property type="match status" value="2"/>
</dbReference>
<keyword evidence="6" id="KW-0969">Cilium</keyword>
<accession>A0A060DRS1</accession>
<evidence type="ECO:0000256" key="3">
    <source>
        <dbReference type="RuleBase" id="RU362073"/>
    </source>
</evidence>
<dbReference type="InterPro" id="IPR046358">
    <property type="entry name" value="Flagellin_C"/>
</dbReference>
<keyword evidence="6" id="KW-0614">Plasmid</keyword>
<dbReference type="Pfam" id="PF00700">
    <property type="entry name" value="Flagellin_C"/>
    <property type="match status" value="1"/>
</dbReference>
<evidence type="ECO:0000256" key="2">
    <source>
        <dbReference type="ARBA" id="ARBA00023143"/>
    </source>
</evidence>
<evidence type="ECO:0000313" key="7">
    <source>
        <dbReference type="Proteomes" id="UP000027186"/>
    </source>
</evidence>
<feature type="domain" description="Flagellin C-terminal" evidence="5">
    <location>
        <begin position="532"/>
        <end position="621"/>
    </location>
</feature>
<evidence type="ECO:0000256" key="1">
    <source>
        <dbReference type="ARBA" id="ARBA00005709"/>
    </source>
</evidence>
<dbReference type="PANTHER" id="PTHR42792:SF2">
    <property type="entry name" value="FLAGELLIN"/>
    <property type="match status" value="1"/>
</dbReference>
<dbReference type="AlphaFoldDB" id="A0A060DRS1"/>
<dbReference type="InterPro" id="IPR001492">
    <property type="entry name" value="Flagellin"/>
</dbReference>
<sequence length="621" mass="65028">MATSDISLSSSMRTNLLQLQGVQDSIAKKQNILATGNKINSALDGPTSFFAAKNLSQRAGDLTALKDTMGQAISTIKAADKGLTSIDDMIEQARGLTTAAYSALGTDAGSVATRKSLAKQFNGLKDQIDKLAGDSAYGGKNLLAGNGLRLDSTSDSRRAVNTIQGIENASVTNVVSTDTYTVRVKGDGSIEGAAGEINSAEMAHGLVGLKLSGTMTTTAGSFSDVQIEVRGAKGRERSFIVTDGNESRTVSYFDNSQTIAANTTTPAKSGTAQLTQVTLGGTIEAGDSFTITVEDQTFTYTATAGDVATGQTARVNIANQLTASINNALGANGRLSGKDVDTVTVNGTGTITLSGATTTNAAREMTVKASAENALTKRISESFASGTVVSFTVDRNLLEQAANNGNGISTIEKKVDIQIQVSNLSGATVTRDGMSKRGEGKLSEGENAFAFDTGTVRFNVDQKSIKQAAAANSAANLVSVQVTDANTANDLTVQLNERNTNAITVQAQNLTTSGQGLRLDYAQNDWTDRADIDKAVASIDYAKQTLRSSSQTLSTNLNVITTRENFTKEFSDVLTEGASKLTLADQNEEGANLLMLQTRQQLGTIALSLANQSQQSILRLF</sequence>
<dbReference type="Pfam" id="PF00669">
    <property type="entry name" value="Flagellin_N"/>
    <property type="match status" value="1"/>
</dbReference>
<organism evidence="6 7">
    <name type="scientific">Azospirillum argentinense</name>
    <dbReference type="NCBI Taxonomy" id="2970906"/>
    <lineage>
        <taxon>Bacteria</taxon>
        <taxon>Pseudomonadati</taxon>
        <taxon>Pseudomonadota</taxon>
        <taxon>Alphaproteobacteria</taxon>
        <taxon>Rhodospirillales</taxon>
        <taxon>Azospirillaceae</taxon>
        <taxon>Azospirillum</taxon>
    </lineage>
</organism>
<protein>
    <recommendedName>
        <fullName evidence="3">Flagellin</fullName>
    </recommendedName>
</protein>
<geneLocation type="plasmid" evidence="6 7">
    <name>AbAZ39_p1</name>
</geneLocation>
<dbReference type="InterPro" id="IPR001029">
    <property type="entry name" value="Flagellin_N"/>
</dbReference>
<dbReference type="KEGG" id="abq:ABAZ39_18205"/>
<evidence type="ECO:0000259" key="5">
    <source>
        <dbReference type="Pfam" id="PF00700"/>
    </source>
</evidence>
<dbReference type="GO" id="GO:0005198">
    <property type="term" value="F:structural molecule activity"/>
    <property type="evidence" value="ECO:0007669"/>
    <property type="project" value="UniProtKB-UniRule"/>
</dbReference>
<keyword evidence="3" id="KW-0964">Secreted</keyword>
<comment type="subcellular location">
    <subcellularLocation>
        <location evidence="3">Secreted</location>
    </subcellularLocation>
    <subcellularLocation>
        <location evidence="3">Bacterial flagellum</location>
    </subcellularLocation>
</comment>
<keyword evidence="6" id="KW-0966">Cell projection</keyword>
<keyword evidence="2 3" id="KW-0975">Bacterial flagellum</keyword>
<evidence type="ECO:0000313" key="6">
    <source>
        <dbReference type="EMBL" id="AIB13873.1"/>
    </source>
</evidence>
<comment type="similarity">
    <text evidence="1 3">Belongs to the bacterial flagellin family.</text>
</comment>
<proteinExistence type="inferred from homology"/>
<name>A0A060DRS1_9PROT</name>
<evidence type="ECO:0000259" key="4">
    <source>
        <dbReference type="Pfam" id="PF00669"/>
    </source>
</evidence>
<dbReference type="RefSeq" id="WP_040134217.1">
    <property type="nucleotide sequence ID" value="NZ_CP007794.1"/>
</dbReference>